<evidence type="ECO:0000313" key="2">
    <source>
        <dbReference type="EMBL" id="SMG36835.1"/>
    </source>
</evidence>
<dbReference type="RefSeq" id="WP_244903363.1">
    <property type="nucleotide sequence ID" value="NZ_FXAZ01000002.1"/>
</dbReference>
<evidence type="ECO:0000313" key="3">
    <source>
        <dbReference type="Proteomes" id="UP000193834"/>
    </source>
</evidence>
<sequence length="35" mass="3953">MMEIKDALLLMISFSSMIIALLILIVNMSGQKQKK</sequence>
<keyword evidence="3" id="KW-1185">Reference proteome</keyword>
<feature type="transmembrane region" description="Helical" evidence="1">
    <location>
        <begin position="6"/>
        <end position="26"/>
    </location>
</feature>
<organism evidence="2 3">
    <name type="scientific">Paenibacillus aquistagni</name>
    <dbReference type="NCBI Taxonomy" id="1852522"/>
    <lineage>
        <taxon>Bacteria</taxon>
        <taxon>Bacillati</taxon>
        <taxon>Bacillota</taxon>
        <taxon>Bacilli</taxon>
        <taxon>Bacillales</taxon>
        <taxon>Paenibacillaceae</taxon>
        <taxon>Paenibacillus</taxon>
    </lineage>
</organism>
<keyword evidence="1" id="KW-0812">Transmembrane</keyword>
<dbReference type="AlphaFoldDB" id="A0A1X7K8U4"/>
<keyword evidence="1" id="KW-0472">Membrane</keyword>
<dbReference type="EMBL" id="FXAZ01000002">
    <property type="protein sequence ID" value="SMG36835.1"/>
    <property type="molecule type" value="Genomic_DNA"/>
</dbReference>
<evidence type="ECO:0008006" key="4">
    <source>
        <dbReference type="Google" id="ProtNLM"/>
    </source>
</evidence>
<dbReference type="InterPro" id="IPR031616">
    <property type="entry name" value="BsrE-like"/>
</dbReference>
<keyword evidence="1" id="KW-1133">Transmembrane helix</keyword>
<reference evidence="2 3" key="1">
    <citation type="submission" date="2017-04" db="EMBL/GenBank/DDBJ databases">
        <authorList>
            <person name="Afonso C.L."/>
            <person name="Miller P.J."/>
            <person name="Scott M.A."/>
            <person name="Spackman E."/>
            <person name="Goraichik I."/>
            <person name="Dimitrov K.M."/>
            <person name="Suarez D.L."/>
            <person name="Swayne D.E."/>
        </authorList>
    </citation>
    <scope>NUCLEOTIDE SEQUENCE [LARGE SCALE GENOMIC DNA]</scope>
    <source>
        <strain evidence="2 3">11</strain>
    </source>
</reference>
<gene>
    <name evidence="2" type="ORF">SAMN06295960_2150</name>
</gene>
<dbReference type="Proteomes" id="UP000193834">
    <property type="component" value="Unassembled WGS sequence"/>
</dbReference>
<dbReference type="Pfam" id="PF16935">
    <property type="entry name" value="Hol_Tox"/>
    <property type="match status" value="1"/>
</dbReference>
<name>A0A1X7K8U4_9BACL</name>
<evidence type="ECO:0000256" key="1">
    <source>
        <dbReference type="SAM" id="Phobius"/>
    </source>
</evidence>
<accession>A0A1X7K8U4</accession>
<proteinExistence type="predicted"/>
<protein>
    <recommendedName>
        <fullName evidence="4">Holin-like Toxin (Hol-Tox)</fullName>
    </recommendedName>
</protein>